<proteinExistence type="predicted"/>
<name>A0A8J7S752_9PROT</name>
<evidence type="ECO:0008006" key="3">
    <source>
        <dbReference type="Google" id="ProtNLM"/>
    </source>
</evidence>
<dbReference type="EMBL" id="JAGMWN010000003">
    <property type="protein sequence ID" value="MBP5856807.1"/>
    <property type="molecule type" value="Genomic_DNA"/>
</dbReference>
<dbReference type="Proteomes" id="UP000672602">
    <property type="component" value="Unassembled WGS sequence"/>
</dbReference>
<gene>
    <name evidence="1" type="ORF">KAJ83_07290</name>
</gene>
<dbReference type="RefSeq" id="WP_210681399.1">
    <property type="nucleotide sequence ID" value="NZ_JAGMWN010000003.1"/>
</dbReference>
<reference evidence="1" key="1">
    <citation type="submission" date="2021-04" db="EMBL/GenBank/DDBJ databases">
        <authorList>
            <person name="Zhang D.-C."/>
        </authorList>
    </citation>
    <scope>NUCLEOTIDE SEQUENCE</scope>
    <source>
        <strain evidence="1">CGMCC 1.15697</strain>
    </source>
</reference>
<sequence length="124" mass="13107">MHDGCGKDEAGGARPSARLAVVAVLCALATGLSGCIGGVSAPAVAAVGATATIVLEDKLPTDYLAEAVTGQDCSYIRHVEDKGPLCRPPRREVVERPLYCYRTLADIECFEERDPYGIGQRTVN</sequence>
<comment type="caution">
    <text evidence="1">The sequence shown here is derived from an EMBL/GenBank/DDBJ whole genome shotgun (WGS) entry which is preliminary data.</text>
</comment>
<dbReference type="PROSITE" id="PS51257">
    <property type="entry name" value="PROKAR_LIPOPROTEIN"/>
    <property type="match status" value="1"/>
</dbReference>
<accession>A0A8J7S752</accession>
<evidence type="ECO:0000313" key="2">
    <source>
        <dbReference type="Proteomes" id="UP000672602"/>
    </source>
</evidence>
<protein>
    <recommendedName>
        <fullName evidence="3">Lipoprotein</fullName>
    </recommendedName>
</protein>
<dbReference type="AlphaFoldDB" id="A0A8J7S752"/>
<keyword evidence="2" id="KW-1185">Reference proteome</keyword>
<organism evidence="1 2">
    <name type="scientific">Marivibrio halodurans</name>
    <dbReference type="NCBI Taxonomy" id="2039722"/>
    <lineage>
        <taxon>Bacteria</taxon>
        <taxon>Pseudomonadati</taxon>
        <taxon>Pseudomonadota</taxon>
        <taxon>Alphaproteobacteria</taxon>
        <taxon>Rhodospirillales</taxon>
        <taxon>Rhodospirillaceae</taxon>
        <taxon>Marivibrio</taxon>
    </lineage>
</organism>
<evidence type="ECO:0000313" key="1">
    <source>
        <dbReference type="EMBL" id="MBP5856807.1"/>
    </source>
</evidence>